<dbReference type="Proteomes" id="UP000076603">
    <property type="component" value="Unassembled WGS sequence"/>
</dbReference>
<organism evidence="1 2">
    <name type="scientific">Clostridium magnum DSM 2767</name>
    <dbReference type="NCBI Taxonomy" id="1121326"/>
    <lineage>
        <taxon>Bacteria</taxon>
        <taxon>Bacillati</taxon>
        <taxon>Bacillota</taxon>
        <taxon>Clostridia</taxon>
        <taxon>Eubacteriales</taxon>
        <taxon>Clostridiaceae</taxon>
        <taxon>Clostridium</taxon>
    </lineage>
</organism>
<evidence type="ECO:0000313" key="1">
    <source>
        <dbReference type="EMBL" id="KZL89169.1"/>
    </source>
</evidence>
<sequence length="72" mass="8300">MTCMATGETNKLRVFCMYFLQGIYLPKENNAAASLALVHEELWHDIQESIIYVGPEQLGRVLSKRTYDIFCK</sequence>
<protein>
    <submittedName>
        <fullName evidence="1">Uncharacterized protein</fullName>
    </submittedName>
</protein>
<dbReference type="STRING" id="1121326.CLMAG_53870"/>
<dbReference type="AlphaFoldDB" id="A0A162QYV2"/>
<accession>A0A162QYV2</accession>
<dbReference type="EMBL" id="LWAE01000010">
    <property type="protein sequence ID" value="KZL89169.1"/>
    <property type="molecule type" value="Genomic_DNA"/>
</dbReference>
<reference evidence="1 2" key="1">
    <citation type="submission" date="2016-04" db="EMBL/GenBank/DDBJ databases">
        <title>Genome sequence of Clostridium magnum DSM 2767.</title>
        <authorList>
            <person name="Poehlein A."/>
            <person name="Uhlig R."/>
            <person name="Fischer R."/>
            <person name="Bahl H."/>
            <person name="Daniel R."/>
        </authorList>
    </citation>
    <scope>NUCLEOTIDE SEQUENCE [LARGE SCALE GENOMIC DNA]</scope>
    <source>
        <strain evidence="1 2">DSM 2767</strain>
    </source>
</reference>
<evidence type="ECO:0000313" key="2">
    <source>
        <dbReference type="Proteomes" id="UP000076603"/>
    </source>
</evidence>
<name>A0A162QYV2_9CLOT</name>
<keyword evidence="2" id="KW-1185">Reference proteome</keyword>
<dbReference type="PATRIC" id="fig|1121326.3.peg.5453"/>
<gene>
    <name evidence="1" type="ORF">CLMAG_53870</name>
</gene>
<comment type="caution">
    <text evidence="1">The sequence shown here is derived from an EMBL/GenBank/DDBJ whole genome shotgun (WGS) entry which is preliminary data.</text>
</comment>
<proteinExistence type="predicted"/>